<dbReference type="InterPro" id="IPR054532">
    <property type="entry name" value="TPL_SMU1_LisH-like"/>
</dbReference>
<keyword evidence="3" id="KW-0472">Membrane</keyword>
<keyword evidence="2" id="KW-0677">Repeat</keyword>
<evidence type="ECO:0000313" key="5">
    <source>
        <dbReference type="EMBL" id="CAH9083843.1"/>
    </source>
</evidence>
<dbReference type="PANTHER" id="PTHR15852">
    <property type="entry name" value="PLASTID TRANSCRIPTIONALLY ACTIVE PROTEIN"/>
    <property type="match status" value="1"/>
</dbReference>
<dbReference type="Proteomes" id="UP001152523">
    <property type="component" value="Unassembled WGS sequence"/>
</dbReference>
<sequence length="158" mass="17565">MSSLSRELVFLILQFLNEEKFKETVHKFKKELTRRHYQQSRIKGKFSLETSEMAGTGVHQLGRTLLVGASVFVGALCTVGSVAGFILRRNSVLKREKHGKLCGVCKGSGYYKCKLCKSKGTIEWSPLYDPVVINPCVCPTCEGNKVQKCLNCLGFGLV</sequence>
<gene>
    <name evidence="6" type="ORF">CEPIT_LOCUS35085</name>
    <name evidence="5" type="ORF">CEPIT_LOCUS8702</name>
</gene>
<dbReference type="EMBL" id="CAMAPF010000993">
    <property type="protein sequence ID" value="CAH9136175.1"/>
    <property type="molecule type" value="Genomic_DNA"/>
</dbReference>
<reference evidence="5" key="1">
    <citation type="submission" date="2022-07" db="EMBL/GenBank/DDBJ databases">
        <authorList>
            <person name="Macas J."/>
            <person name="Novak P."/>
            <person name="Neumann P."/>
        </authorList>
    </citation>
    <scope>NUCLEOTIDE SEQUENCE</scope>
</reference>
<dbReference type="SMART" id="SM00667">
    <property type="entry name" value="LisH"/>
    <property type="match status" value="1"/>
</dbReference>
<evidence type="ECO:0000256" key="2">
    <source>
        <dbReference type="ARBA" id="ARBA00022737"/>
    </source>
</evidence>
<feature type="transmembrane region" description="Helical" evidence="3">
    <location>
        <begin position="65"/>
        <end position="87"/>
    </location>
</feature>
<dbReference type="EMBL" id="CAMAPF010000045">
    <property type="protein sequence ID" value="CAH9083843.1"/>
    <property type="molecule type" value="Genomic_DNA"/>
</dbReference>
<dbReference type="PROSITE" id="PS50896">
    <property type="entry name" value="LISH"/>
    <property type="match status" value="1"/>
</dbReference>
<dbReference type="SUPFAM" id="SSF57938">
    <property type="entry name" value="DnaJ/Hsp40 cysteine-rich domain"/>
    <property type="match status" value="1"/>
</dbReference>
<comment type="caution">
    <text evidence="5">The sequence shown here is derived from an EMBL/GenBank/DDBJ whole genome shotgun (WGS) entry which is preliminary data.</text>
</comment>
<dbReference type="Pfam" id="PF17814">
    <property type="entry name" value="LisH_TPL"/>
    <property type="match status" value="1"/>
</dbReference>
<keyword evidence="7" id="KW-1185">Reference proteome</keyword>
<keyword evidence="1" id="KW-0853">WD repeat</keyword>
<organism evidence="5 7">
    <name type="scientific">Cuscuta epithymum</name>
    <dbReference type="NCBI Taxonomy" id="186058"/>
    <lineage>
        <taxon>Eukaryota</taxon>
        <taxon>Viridiplantae</taxon>
        <taxon>Streptophyta</taxon>
        <taxon>Embryophyta</taxon>
        <taxon>Tracheophyta</taxon>
        <taxon>Spermatophyta</taxon>
        <taxon>Magnoliopsida</taxon>
        <taxon>eudicotyledons</taxon>
        <taxon>Gunneridae</taxon>
        <taxon>Pentapetalae</taxon>
        <taxon>asterids</taxon>
        <taxon>lamiids</taxon>
        <taxon>Solanales</taxon>
        <taxon>Convolvulaceae</taxon>
        <taxon>Cuscuteae</taxon>
        <taxon>Cuscuta</taxon>
        <taxon>Cuscuta subgen. Cuscuta</taxon>
    </lineage>
</organism>
<accession>A0AAV0CUB1</accession>
<evidence type="ECO:0000313" key="7">
    <source>
        <dbReference type="Proteomes" id="UP001152523"/>
    </source>
</evidence>
<dbReference type="AlphaFoldDB" id="A0AAV0CUB1"/>
<evidence type="ECO:0000313" key="6">
    <source>
        <dbReference type="EMBL" id="CAH9136175.1"/>
    </source>
</evidence>
<feature type="domain" description="TPL/SMU1 LisH-like dimerisation" evidence="4">
    <location>
        <begin position="5"/>
        <end position="31"/>
    </location>
</feature>
<evidence type="ECO:0000256" key="1">
    <source>
        <dbReference type="ARBA" id="ARBA00022574"/>
    </source>
</evidence>
<dbReference type="PANTHER" id="PTHR15852:SF29">
    <property type="entry name" value="PLASTID TRANSCRIPTIONALLY ACTIVE PROTEIN"/>
    <property type="match status" value="1"/>
</dbReference>
<proteinExistence type="predicted"/>
<protein>
    <recommendedName>
        <fullName evidence="4">TPL/SMU1 LisH-like dimerisation domain-containing protein</fullName>
    </recommendedName>
</protein>
<evidence type="ECO:0000259" key="4">
    <source>
        <dbReference type="Pfam" id="PF17814"/>
    </source>
</evidence>
<evidence type="ECO:0000256" key="3">
    <source>
        <dbReference type="SAM" id="Phobius"/>
    </source>
</evidence>
<dbReference type="InterPro" id="IPR006594">
    <property type="entry name" value="LisH"/>
</dbReference>
<name>A0AAV0CUB1_9ASTE</name>
<keyword evidence="3" id="KW-0812">Transmembrane</keyword>
<dbReference type="InterPro" id="IPR036410">
    <property type="entry name" value="HSP_DnaJ_Cys-rich_dom_sf"/>
</dbReference>
<keyword evidence="3" id="KW-1133">Transmembrane helix</keyword>